<reference evidence="1" key="1">
    <citation type="journal article" date="2020" name="mSystems">
        <title>Genome- and Community-Level Interaction Insights into Carbon Utilization and Element Cycling Functions of Hydrothermarchaeota in Hydrothermal Sediment.</title>
        <authorList>
            <person name="Zhou Z."/>
            <person name="Liu Y."/>
            <person name="Xu W."/>
            <person name="Pan J."/>
            <person name="Luo Z.H."/>
            <person name="Li M."/>
        </authorList>
    </citation>
    <scope>NUCLEOTIDE SEQUENCE [LARGE SCALE GENOMIC DNA]</scope>
    <source>
        <strain evidence="1">SpSt-1235</strain>
    </source>
</reference>
<gene>
    <name evidence="1" type="ORF">ENO10_02505</name>
</gene>
<keyword evidence="1" id="KW-0132">Cell division</keyword>
<comment type="caution">
    <text evidence="1">The sequence shown here is derived from an EMBL/GenBank/DDBJ whole genome shotgun (WGS) entry which is preliminary data.</text>
</comment>
<organism evidence="1">
    <name type="scientific">Salinimicrobium catena</name>
    <dbReference type="NCBI Taxonomy" id="390640"/>
    <lineage>
        <taxon>Bacteria</taxon>
        <taxon>Pseudomonadati</taxon>
        <taxon>Bacteroidota</taxon>
        <taxon>Flavobacteriia</taxon>
        <taxon>Flavobacteriales</taxon>
        <taxon>Flavobacteriaceae</taxon>
        <taxon>Salinimicrobium</taxon>
    </lineage>
</organism>
<dbReference type="InterPro" id="IPR023393">
    <property type="entry name" value="START-like_dom_sf"/>
</dbReference>
<dbReference type="GO" id="GO:0051301">
    <property type="term" value="P:cell division"/>
    <property type="evidence" value="ECO:0007669"/>
    <property type="project" value="UniProtKB-KW"/>
</dbReference>
<dbReference type="EMBL" id="DSEE01000184">
    <property type="protein sequence ID" value="HER40070.1"/>
    <property type="molecule type" value="Genomic_DNA"/>
</dbReference>
<dbReference type="AlphaFoldDB" id="A0A7C2QYK7"/>
<dbReference type="CDD" id="cd07820">
    <property type="entry name" value="SRPBCC_3"/>
    <property type="match status" value="1"/>
</dbReference>
<keyword evidence="1" id="KW-0131">Cell cycle</keyword>
<dbReference type="SUPFAM" id="SSF55961">
    <property type="entry name" value="Bet v1-like"/>
    <property type="match status" value="1"/>
</dbReference>
<protein>
    <submittedName>
        <fullName evidence="1">Cell division protein</fullName>
    </submittedName>
</protein>
<dbReference type="Proteomes" id="UP000885753">
    <property type="component" value="Unassembled WGS sequence"/>
</dbReference>
<evidence type="ECO:0000313" key="1">
    <source>
        <dbReference type="EMBL" id="HER40070.1"/>
    </source>
</evidence>
<sequence length="165" mass="18970">MPIINLQTSIKANRNIVFDLSRSIDLQSTYVTGSNEKAVAGRTSGLISLDETVTYRGKHLGVWQNLTSRVTDFDRPHFFADEMEEGAFKTLRHEHHFFATEEGTMMKDIFNFESPLGVLGKLANTLILKSYMTSFLKNRNEIIKEFAESGRWKELLPENKMEYNN</sequence>
<accession>A0A7C2QYK7</accession>
<proteinExistence type="predicted"/>
<dbReference type="Gene3D" id="3.30.530.20">
    <property type="match status" value="1"/>
</dbReference>
<name>A0A7C2QYK7_9FLAO</name>